<organism evidence="2">
    <name type="scientific">Aphanomyces astaci</name>
    <name type="common">Crayfish plague agent</name>
    <dbReference type="NCBI Taxonomy" id="112090"/>
    <lineage>
        <taxon>Eukaryota</taxon>
        <taxon>Sar</taxon>
        <taxon>Stramenopiles</taxon>
        <taxon>Oomycota</taxon>
        <taxon>Saprolegniomycetes</taxon>
        <taxon>Saprolegniales</taxon>
        <taxon>Verrucalvaceae</taxon>
        <taxon>Aphanomyces</taxon>
    </lineage>
</organism>
<evidence type="ECO:0000313" key="2">
    <source>
        <dbReference type="EMBL" id="ETV83518.1"/>
    </source>
</evidence>
<protein>
    <submittedName>
        <fullName evidence="2">Uncharacterized protein</fullName>
    </submittedName>
</protein>
<dbReference type="GeneID" id="20806228"/>
<feature type="transmembrane region" description="Helical" evidence="1">
    <location>
        <begin position="21"/>
        <end position="43"/>
    </location>
</feature>
<gene>
    <name evidence="2" type="ORF">H257_04232</name>
</gene>
<proteinExistence type="predicted"/>
<feature type="transmembrane region" description="Helical" evidence="1">
    <location>
        <begin position="141"/>
        <end position="163"/>
    </location>
</feature>
<evidence type="ECO:0000256" key="1">
    <source>
        <dbReference type="SAM" id="Phobius"/>
    </source>
</evidence>
<keyword evidence="1" id="KW-0472">Membrane</keyword>
<dbReference type="EMBL" id="KI913120">
    <property type="protein sequence ID" value="ETV83518.1"/>
    <property type="molecule type" value="Genomic_DNA"/>
</dbReference>
<dbReference type="VEuPathDB" id="FungiDB:H257_04232"/>
<keyword evidence="1" id="KW-1133">Transmembrane helix</keyword>
<dbReference type="AlphaFoldDB" id="W4GX75"/>
<reference evidence="2" key="1">
    <citation type="submission" date="2013-12" db="EMBL/GenBank/DDBJ databases">
        <title>The Genome Sequence of Aphanomyces astaci APO3.</title>
        <authorList>
            <consortium name="The Broad Institute Genomics Platform"/>
            <person name="Russ C."/>
            <person name="Tyler B."/>
            <person name="van West P."/>
            <person name="Dieguez-Uribeondo J."/>
            <person name="Young S.K."/>
            <person name="Zeng Q."/>
            <person name="Gargeya S."/>
            <person name="Fitzgerald M."/>
            <person name="Abouelleil A."/>
            <person name="Alvarado L."/>
            <person name="Chapman S.B."/>
            <person name="Gainer-Dewar J."/>
            <person name="Goldberg J."/>
            <person name="Griggs A."/>
            <person name="Gujja S."/>
            <person name="Hansen M."/>
            <person name="Howarth C."/>
            <person name="Imamovic A."/>
            <person name="Ireland A."/>
            <person name="Larimer J."/>
            <person name="McCowan C."/>
            <person name="Murphy C."/>
            <person name="Pearson M."/>
            <person name="Poon T.W."/>
            <person name="Priest M."/>
            <person name="Roberts A."/>
            <person name="Saif S."/>
            <person name="Shea T."/>
            <person name="Sykes S."/>
            <person name="Wortman J."/>
            <person name="Nusbaum C."/>
            <person name="Birren B."/>
        </authorList>
    </citation>
    <scope>NUCLEOTIDE SEQUENCE [LARGE SCALE GENOMIC DNA]</scope>
    <source>
        <strain evidence="2">APO3</strain>
    </source>
</reference>
<dbReference type="RefSeq" id="XP_009826948.1">
    <property type="nucleotide sequence ID" value="XM_009828646.1"/>
</dbReference>
<keyword evidence="1" id="KW-0812">Transmembrane</keyword>
<accession>W4GX75</accession>
<sequence length="166" mass="17838">MSRSHHFGVLNTLFFRRAVGLVDPSPLGLLTFLFLIFLFFFAVGSTVRSIPSFCTQLGSGFRLLLRSLLSFRLLGRWVFLFDTRAMDAARALPMALFDLASSSIVFRISSLLDSSTSVAPPTTRTNGGPVTGTSSSVSLPAAAGAVAAAFGFWAISFEFFALLSVP</sequence>
<name>W4GX75_APHAT</name>